<evidence type="ECO:0000313" key="3">
    <source>
        <dbReference type="EMBL" id="KXT67147.1"/>
    </source>
</evidence>
<dbReference type="Proteomes" id="UP000071927">
    <property type="component" value="Unassembled WGS sequence"/>
</dbReference>
<evidence type="ECO:0000259" key="2">
    <source>
        <dbReference type="Pfam" id="PF00149"/>
    </source>
</evidence>
<keyword evidence="1" id="KW-0547">Nucleotide-binding</keyword>
<dbReference type="RefSeq" id="WP_061458922.1">
    <property type="nucleotide sequence ID" value="NZ_KQ968749.1"/>
</dbReference>
<dbReference type="InterPro" id="IPR011240">
    <property type="entry name" value="Pesterase_YunD"/>
</dbReference>
<evidence type="ECO:0000313" key="4">
    <source>
        <dbReference type="EMBL" id="KXU04352.1"/>
    </source>
</evidence>
<dbReference type="Gene3D" id="3.90.780.10">
    <property type="entry name" value="5'-Nucleotidase, C-terminal domain"/>
    <property type="match status" value="1"/>
</dbReference>
<dbReference type="GO" id="GO:0030288">
    <property type="term" value="C:outer membrane-bounded periplasmic space"/>
    <property type="evidence" value="ECO:0007669"/>
    <property type="project" value="TreeGrafter"/>
</dbReference>
<accession>A0A139QPF8</accession>
<gene>
    <name evidence="3" type="ORF">SGADD02_01486</name>
    <name evidence="4" type="ORF">SGADD03_01870</name>
</gene>
<dbReference type="PANTHER" id="PTHR11575">
    <property type="entry name" value="5'-NUCLEOTIDASE-RELATED"/>
    <property type="match status" value="1"/>
</dbReference>
<dbReference type="CDD" id="cd00845">
    <property type="entry name" value="MPP_UshA_N_like"/>
    <property type="match status" value="1"/>
</dbReference>
<dbReference type="InterPro" id="IPR029052">
    <property type="entry name" value="Metallo-depent_PP-like"/>
</dbReference>
<organism evidence="4 6">
    <name type="scientific">Streptococcus gallolyticus</name>
    <dbReference type="NCBI Taxonomy" id="315405"/>
    <lineage>
        <taxon>Bacteria</taxon>
        <taxon>Bacillati</taxon>
        <taxon>Bacillota</taxon>
        <taxon>Bacilli</taxon>
        <taxon>Lactobacillales</taxon>
        <taxon>Streptococcaceae</taxon>
        <taxon>Streptococcus</taxon>
    </lineage>
</organism>
<comment type="similarity">
    <text evidence="1">Belongs to the 5'-nucleotidase family.</text>
</comment>
<dbReference type="PATRIC" id="fig|315405.11.peg.1747"/>
<protein>
    <submittedName>
        <fullName evidence="4">5'-nucleotidase family protein in cluster with NagD-like phosphatase</fullName>
    </submittedName>
</protein>
<dbReference type="PANTHER" id="PTHR11575:SF23">
    <property type="entry name" value="5-NUCLEOTIDASE FAMILY PROTEIN"/>
    <property type="match status" value="1"/>
</dbReference>
<dbReference type="GO" id="GO:0008253">
    <property type="term" value="F:5'-nucleotidase activity"/>
    <property type="evidence" value="ECO:0007669"/>
    <property type="project" value="TreeGrafter"/>
</dbReference>
<name>A0A139QPF8_9STRE</name>
<dbReference type="Pfam" id="PF00149">
    <property type="entry name" value="Metallophos"/>
    <property type="match status" value="1"/>
</dbReference>
<dbReference type="AlphaFoldDB" id="A0A139QPF8"/>
<evidence type="ECO:0000313" key="6">
    <source>
        <dbReference type="Proteomes" id="UP000071927"/>
    </source>
</evidence>
<dbReference type="InterPro" id="IPR006179">
    <property type="entry name" value="5_nucleotidase/apyrase"/>
</dbReference>
<dbReference type="PRINTS" id="PR01607">
    <property type="entry name" value="APYRASEFAMLY"/>
</dbReference>
<comment type="caution">
    <text evidence="4">The sequence shown here is derived from an EMBL/GenBank/DDBJ whole genome shotgun (WGS) entry which is preliminary data.</text>
</comment>
<dbReference type="SUPFAM" id="SSF56300">
    <property type="entry name" value="Metallo-dependent phosphatases"/>
    <property type="match status" value="1"/>
</dbReference>
<dbReference type="Proteomes" id="UP000070198">
    <property type="component" value="Unassembled WGS sequence"/>
</dbReference>
<dbReference type="EMBL" id="LQXV01000387">
    <property type="protein sequence ID" value="KXU04352.1"/>
    <property type="molecule type" value="Genomic_DNA"/>
</dbReference>
<dbReference type="InterPro" id="IPR004843">
    <property type="entry name" value="Calcineurin-like_PHP"/>
</dbReference>
<dbReference type="SUPFAM" id="SSF55816">
    <property type="entry name" value="5'-nucleotidase (syn. UDP-sugar hydrolase), C-terminal domain"/>
    <property type="match status" value="1"/>
</dbReference>
<dbReference type="GO" id="GO:0009166">
    <property type="term" value="P:nucleotide catabolic process"/>
    <property type="evidence" value="ECO:0007669"/>
    <property type="project" value="InterPro"/>
</dbReference>
<feature type="domain" description="Calcineurin-like phosphoesterase" evidence="2">
    <location>
        <begin position="5"/>
        <end position="201"/>
    </location>
</feature>
<dbReference type="EMBL" id="LQOF01000305">
    <property type="protein sequence ID" value="KXT67147.1"/>
    <property type="molecule type" value="Genomic_DNA"/>
</dbReference>
<dbReference type="GO" id="GO:0000166">
    <property type="term" value="F:nucleotide binding"/>
    <property type="evidence" value="ECO:0007669"/>
    <property type="project" value="UniProtKB-KW"/>
</dbReference>
<evidence type="ECO:0000256" key="1">
    <source>
        <dbReference type="RuleBase" id="RU362119"/>
    </source>
</evidence>
<keyword evidence="1" id="KW-0378">Hydrolase</keyword>
<reference evidence="5 6" key="1">
    <citation type="submission" date="2016-01" db="EMBL/GenBank/DDBJ databases">
        <title>Highly variable Streptococcus oralis are common among viridans streptococci isolated from primates.</title>
        <authorList>
            <person name="Denapaite D."/>
            <person name="Rieger M."/>
            <person name="Koendgen S."/>
            <person name="Brueckner R."/>
            <person name="Ochigava I."/>
            <person name="Kappeler P."/>
            <person name="Maetz-Rensing K."/>
            <person name="Leendertz F."/>
            <person name="Hakenbeck R."/>
        </authorList>
    </citation>
    <scope>NUCLEOTIDE SEQUENCE [LARGE SCALE GENOMIC DNA]</scope>
    <source>
        <strain evidence="3 5">DD02</strain>
        <strain evidence="4 6">DD03</strain>
    </source>
</reference>
<dbReference type="Gene3D" id="3.60.21.10">
    <property type="match status" value="1"/>
</dbReference>
<proteinExistence type="inferred from homology"/>
<evidence type="ECO:0000313" key="5">
    <source>
        <dbReference type="Proteomes" id="UP000070198"/>
    </source>
</evidence>
<dbReference type="PIRSF" id="PIRSF036361">
    <property type="entry name" value="YunD"/>
    <property type="match status" value="1"/>
</dbReference>
<dbReference type="InterPro" id="IPR036907">
    <property type="entry name" value="5'-Nucleotdase_C_sf"/>
</dbReference>
<dbReference type="GO" id="GO:0008768">
    <property type="term" value="F:UDP-sugar diphosphatase activity"/>
    <property type="evidence" value="ECO:0007669"/>
    <property type="project" value="TreeGrafter"/>
</dbReference>
<sequence>MTEKLTILHLNDWHSHFETYPKLKRFFQDYADQDAEVIKIDVGDNIDRWHPMTDATQGKYNVQLMNELGIDFATIGNNEGIGLAKTMLNQVYESANFDVILGNLEDEAGRPTWAKPYKIYGTALGTKIVFLAYTFPYYLTYHPGGWQVLDPITCLKRDLEIPEVKSADFHILLSHLGLPLDEKITAEVPEIDLIIGAHTHHVFEDGACLNGTYLAAAGKYGQFAGEINLTFEHHELSDITIHAHETSHMPSKPGDKEWIETVEANGRKLLSQEVVKSFDHELSLNESCQIVMAAMKEYANADIAMINSGLVVTPFSKKVTKDTLHHSLPHQMRLARLEVTTDELTTICQDVFSQAELLANQQIRGMGFRGKEFGRVLTSGFDYKNGKIVYNKKVTNEKDTISLVLVDQYYFARYFETIKSHQAELLFPELLRELVETYLEK</sequence>